<gene>
    <name evidence="13" type="ORF">O9G_001977</name>
</gene>
<dbReference type="InterPro" id="IPR021109">
    <property type="entry name" value="Peptidase_aspartic_dom_sf"/>
</dbReference>
<keyword evidence="6" id="KW-0963">Cytoplasm</keyword>
<dbReference type="Pfam" id="PF00240">
    <property type="entry name" value="ubiquitin"/>
    <property type="match status" value="1"/>
</dbReference>
<evidence type="ECO:0000256" key="9">
    <source>
        <dbReference type="ARBA" id="ARBA00022801"/>
    </source>
</evidence>
<dbReference type="GO" id="GO:0005737">
    <property type="term" value="C:cytoplasm"/>
    <property type="evidence" value="ECO:0007669"/>
    <property type="project" value="UniProtKB-SubCell"/>
</dbReference>
<dbReference type="PANTHER" id="PTHR12917">
    <property type="entry name" value="ASPARTYL PROTEASE DDI-RELATED"/>
    <property type="match status" value="1"/>
</dbReference>
<proteinExistence type="inferred from homology"/>
<sequence length="352" mass="39272">MQITFVLDNGQLNTIDVDKSLNISSLKALLESEMKIPRREIVLIYNGKEISNNDLTLEHAGISNFDVITIRRKQSQIPSAPNVTGSNQNTLQNMLQNPELMRQFQQMISNQQMPGLGTNDSMSLDYQKRLEENIRMQNVQQNMELAMEYYPEMFGSITMLYVNCQVNGINIKAFVDSGAQMTILNKQTAERLGLMELLDTRYQGKAVGVGTANIIGRIHAATLKIGNQHLMCSFTVMEGQGVEFLFGLDMLKRHQAKIDLEKNCLNINGEEIHFLPESEIPLSGLAKSPLPSPQVKDHPTSSSSKSTSFDEDTIQNLINLTGAGRDNVIEALKLAQGNPDLAVSYLMELHNK</sequence>
<evidence type="ECO:0000256" key="3">
    <source>
        <dbReference type="ARBA" id="ARBA00009136"/>
    </source>
</evidence>
<evidence type="ECO:0000256" key="2">
    <source>
        <dbReference type="ARBA" id="ARBA00004496"/>
    </source>
</evidence>
<dbReference type="CDD" id="cd01796">
    <property type="entry name" value="Ubl_Ddi1_like"/>
    <property type="match status" value="1"/>
</dbReference>
<dbReference type="SMART" id="SM00213">
    <property type="entry name" value="UBQ"/>
    <property type="match status" value="1"/>
</dbReference>
<dbReference type="InterPro" id="IPR000626">
    <property type="entry name" value="Ubiquitin-like_dom"/>
</dbReference>
<feature type="region of interest" description="Disordered" evidence="10">
    <location>
        <begin position="285"/>
        <end position="309"/>
    </location>
</feature>
<evidence type="ECO:0000259" key="12">
    <source>
        <dbReference type="PROSITE" id="PS50053"/>
    </source>
</evidence>
<evidence type="ECO:0000313" key="13">
    <source>
        <dbReference type="EMBL" id="EPZ31967.1"/>
    </source>
</evidence>
<dbReference type="PANTHER" id="PTHR12917:SF1">
    <property type="entry name" value="AT13091P"/>
    <property type="match status" value="1"/>
</dbReference>
<dbReference type="AlphaFoldDB" id="A0A075ATT9"/>
<dbReference type="GO" id="GO:0004190">
    <property type="term" value="F:aspartic-type endopeptidase activity"/>
    <property type="evidence" value="ECO:0007669"/>
    <property type="project" value="UniProtKB-KW"/>
</dbReference>
<accession>A0A075ATT9</accession>
<dbReference type="InterPro" id="IPR009060">
    <property type="entry name" value="UBA-like_sf"/>
</dbReference>
<dbReference type="InterPro" id="IPR033882">
    <property type="entry name" value="DDI1_N"/>
</dbReference>
<dbReference type="InterPro" id="IPR029071">
    <property type="entry name" value="Ubiquitin-like_domsf"/>
</dbReference>
<comment type="subunit">
    <text evidence="4">Binds ubiquitin and polyubiquitinated proteins.</text>
</comment>
<comment type="subcellular location">
    <subcellularLocation>
        <location evidence="2">Cytoplasm</location>
    </subcellularLocation>
</comment>
<protein>
    <recommendedName>
        <fullName evidence="5">DNA damage-inducible protein 1</fullName>
    </recommendedName>
</protein>
<keyword evidence="14" id="KW-1185">Reference proteome</keyword>
<dbReference type="Gene3D" id="1.10.8.10">
    <property type="entry name" value="DNA helicase RuvA subunit, C-terminal domain"/>
    <property type="match status" value="1"/>
</dbReference>
<comment type="similarity">
    <text evidence="3">Belongs to the DDI1 family.</text>
</comment>
<dbReference type="SUPFAM" id="SSF50630">
    <property type="entry name" value="Acid proteases"/>
    <property type="match status" value="1"/>
</dbReference>
<dbReference type="OrthoDB" id="1047367at2759"/>
<dbReference type="InterPro" id="IPR019103">
    <property type="entry name" value="Peptidase_aspartic_DDI1-type"/>
</dbReference>
<reference evidence="13 14" key="1">
    <citation type="journal article" date="2013" name="Curr. Biol.">
        <title>Shared signatures of parasitism and phylogenomics unite Cryptomycota and microsporidia.</title>
        <authorList>
            <person name="James T.Y."/>
            <person name="Pelin A."/>
            <person name="Bonen L."/>
            <person name="Ahrendt S."/>
            <person name="Sain D."/>
            <person name="Corradi N."/>
            <person name="Stajich J.E."/>
        </authorList>
    </citation>
    <scope>NUCLEOTIDE SEQUENCE [LARGE SCALE GENOMIC DNA]</scope>
    <source>
        <strain evidence="13 14">CSF55</strain>
    </source>
</reference>
<evidence type="ECO:0000256" key="1">
    <source>
        <dbReference type="ARBA" id="ARBA00003231"/>
    </source>
</evidence>
<dbReference type="PROSITE" id="PS50030">
    <property type="entry name" value="UBA"/>
    <property type="match status" value="1"/>
</dbReference>
<dbReference type="SMART" id="SM00165">
    <property type="entry name" value="UBA"/>
    <property type="match status" value="1"/>
</dbReference>
<dbReference type="CDD" id="cd05479">
    <property type="entry name" value="RP_DDI"/>
    <property type="match status" value="1"/>
</dbReference>
<dbReference type="Proteomes" id="UP000030755">
    <property type="component" value="Unassembled WGS sequence"/>
</dbReference>
<dbReference type="Pfam" id="PF00627">
    <property type="entry name" value="UBA"/>
    <property type="match status" value="1"/>
</dbReference>
<dbReference type="SUPFAM" id="SSF54236">
    <property type="entry name" value="Ubiquitin-like"/>
    <property type="match status" value="1"/>
</dbReference>
<dbReference type="STRING" id="988480.A0A075ATT9"/>
<dbReference type="SUPFAM" id="SSF46934">
    <property type="entry name" value="UBA-like"/>
    <property type="match status" value="1"/>
</dbReference>
<keyword evidence="9" id="KW-0378">Hydrolase</keyword>
<dbReference type="InterPro" id="IPR015940">
    <property type="entry name" value="UBA"/>
</dbReference>
<dbReference type="HOGENOM" id="CLU_020435_0_0_1"/>
<feature type="domain" description="UBA" evidence="11">
    <location>
        <begin position="308"/>
        <end position="349"/>
    </location>
</feature>
<dbReference type="EMBL" id="KE561200">
    <property type="protein sequence ID" value="EPZ31967.1"/>
    <property type="molecule type" value="Genomic_DNA"/>
</dbReference>
<name>A0A075ATT9_ROZAC</name>
<dbReference type="PROSITE" id="PS50053">
    <property type="entry name" value="UBIQUITIN_2"/>
    <property type="match status" value="1"/>
</dbReference>
<feature type="domain" description="Ubiquitin-like" evidence="12">
    <location>
        <begin position="1"/>
        <end position="74"/>
    </location>
</feature>
<organism evidence="13 14">
    <name type="scientific">Rozella allomycis (strain CSF55)</name>
    <dbReference type="NCBI Taxonomy" id="988480"/>
    <lineage>
        <taxon>Eukaryota</taxon>
        <taxon>Fungi</taxon>
        <taxon>Fungi incertae sedis</taxon>
        <taxon>Cryptomycota</taxon>
        <taxon>Cryptomycota incertae sedis</taxon>
        <taxon>Rozella</taxon>
    </lineage>
</organism>
<comment type="function">
    <text evidence="1">Probable aspartic protease. May be involved in the regulation of exocytosis. Acts as a linker between the 19S proteasome and polyubiquitinated proteins via UBA domain interactions with ubiquitin for their subsequent degradation. Required for S-phase checkpoint control.</text>
</comment>
<dbReference type="GO" id="GO:0006508">
    <property type="term" value="P:proteolysis"/>
    <property type="evidence" value="ECO:0007669"/>
    <property type="project" value="UniProtKB-KW"/>
</dbReference>
<evidence type="ECO:0000256" key="4">
    <source>
        <dbReference type="ARBA" id="ARBA00011128"/>
    </source>
</evidence>
<evidence type="ECO:0000259" key="11">
    <source>
        <dbReference type="PROSITE" id="PS50030"/>
    </source>
</evidence>
<evidence type="ECO:0000313" key="14">
    <source>
        <dbReference type="Proteomes" id="UP000030755"/>
    </source>
</evidence>
<evidence type="ECO:0000256" key="6">
    <source>
        <dbReference type="ARBA" id="ARBA00022490"/>
    </source>
</evidence>
<keyword evidence="8" id="KW-0064">Aspartyl protease</keyword>
<keyword evidence="7" id="KW-0645">Protease</keyword>
<dbReference type="Gene3D" id="3.10.20.90">
    <property type="entry name" value="Phosphatidylinositol 3-kinase Catalytic Subunit, Chain A, domain 1"/>
    <property type="match status" value="1"/>
</dbReference>
<dbReference type="Gene3D" id="2.40.70.10">
    <property type="entry name" value="Acid Proteases"/>
    <property type="match status" value="1"/>
</dbReference>
<evidence type="ECO:0000256" key="5">
    <source>
        <dbReference type="ARBA" id="ARBA00021491"/>
    </source>
</evidence>
<dbReference type="Pfam" id="PF09668">
    <property type="entry name" value="Asp_protease"/>
    <property type="match status" value="1"/>
</dbReference>
<evidence type="ECO:0000256" key="7">
    <source>
        <dbReference type="ARBA" id="ARBA00022670"/>
    </source>
</evidence>
<evidence type="ECO:0000256" key="10">
    <source>
        <dbReference type="SAM" id="MobiDB-lite"/>
    </source>
</evidence>
<evidence type="ECO:0000256" key="8">
    <source>
        <dbReference type="ARBA" id="ARBA00022750"/>
    </source>
</evidence>